<name>A0A7G5XKR7_9BACT</name>
<dbReference type="Proteomes" id="UP000515344">
    <property type="component" value="Chromosome"/>
</dbReference>
<dbReference type="InterPro" id="IPR043749">
    <property type="entry name" value="DUF5694"/>
</dbReference>
<accession>A0A7G5XKR7</accession>
<protein>
    <recommendedName>
        <fullName evidence="4">TraB/GumN family protein</fullName>
    </recommendedName>
</protein>
<feature type="chain" id="PRO_5028868298" description="TraB/GumN family protein" evidence="1">
    <location>
        <begin position="18"/>
        <end position="267"/>
    </location>
</feature>
<evidence type="ECO:0000313" key="3">
    <source>
        <dbReference type="Proteomes" id="UP000515344"/>
    </source>
</evidence>
<dbReference type="Pfam" id="PF18950">
    <property type="entry name" value="DUF5694"/>
    <property type="match status" value="1"/>
</dbReference>
<evidence type="ECO:0000256" key="1">
    <source>
        <dbReference type="SAM" id="SignalP"/>
    </source>
</evidence>
<proteinExistence type="predicted"/>
<keyword evidence="3" id="KW-1185">Reference proteome</keyword>
<reference evidence="3" key="1">
    <citation type="submission" date="2020-08" db="EMBL/GenBank/DDBJ databases">
        <title>Lacibacter sp. S13-6-6 genome sequencing.</title>
        <authorList>
            <person name="Jin L."/>
        </authorList>
    </citation>
    <scope>NUCLEOTIDE SEQUENCE [LARGE SCALE GENOMIC DNA]</scope>
    <source>
        <strain evidence="3">S13-6-6</strain>
    </source>
</reference>
<sequence length="267" mass="30587">MKQLFILCLFCSFIVMAGNAQQKKTKVLLLGSFHFDNPGLDVAKFENANILSAGRQAEVLEVVEKIKQFRPDKIFIEMPVERQQKLDSSFNKYKAGELKLSASETHQIAYRVAKELNHPGLYAVDYTEANFPFDSLMKSATAAKQFEFLGMVQQTIGAIEKEFNESLKTKTVKEILLQHNSPEYMKTAVGVYYEFLIAGEKGNHVGSYLTSEWWRRNMVIYENILKRLDGKEERILILFGSGHTSLLHEMMKYNQKMELVPLADVLK</sequence>
<dbReference type="AlphaFoldDB" id="A0A7G5XKR7"/>
<dbReference type="RefSeq" id="WP_182805674.1">
    <property type="nucleotide sequence ID" value="NZ_CP060007.1"/>
</dbReference>
<feature type="signal peptide" evidence="1">
    <location>
        <begin position="1"/>
        <end position="17"/>
    </location>
</feature>
<evidence type="ECO:0000313" key="2">
    <source>
        <dbReference type="EMBL" id="QNA46070.1"/>
    </source>
</evidence>
<dbReference type="KEGG" id="lacs:H4075_07775"/>
<keyword evidence="1" id="KW-0732">Signal</keyword>
<gene>
    <name evidence="2" type="ORF">H4075_07775</name>
</gene>
<dbReference type="EMBL" id="CP060007">
    <property type="protein sequence ID" value="QNA46070.1"/>
    <property type="molecule type" value="Genomic_DNA"/>
</dbReference>
<evidence type="ECO:0008006" key="4">
    <source>
        <dbReference type="Google" id="ProtNLM"/>
    </source>
</evidence>
<organism evidence="2 3">
    <name type="scientific">Lacibacter sediminis</name>
    <dbReference type="NCBI Taxonomy" id="2760713"/>
    <lineage>
        <taxon>Bacteria</taxon>
        <taxon>Pseudomonadati</taxon>
        <taxon>Bacteroidota</taxon>
        <taxon>Chitinophagia</taxon>
        <taxon>Chitinophagales</taxon>
        <taxon>Chitinophagaceae</taxon>
        <taxon>Lacibacter</taxon>
    </lineage>
</organism>